<dbReference type="FunCoup" id="A0A409YI43">
    <property type="interactions" value="489"/>
</dbReference>
<evidence type="ECO:0000256" key="2">
    <source>
        <dbReference type="SAM" id="MobiDB-lite"/>
    </source>
</evidence>
<dbReference type="InParanoid" id="A0A409YI43"/>
<gene>
    <name evidence="3" type="ORF">CVT24_002137</name>
</gene>
<dbReference type="GO" id="GO:0031929">
    <property type="term" value="P:TOR signaling"/>
    <property type="evidence" value="ECO:0007669"/>
    <property type="project" value="TreeGrafter"/>
</dbReference>
<dbReference type="AlphaFoldDB" id="A0A409YI43"/>
<evidence type="ECO:0000313" key="3">
    <source>
        <dbReference type="EMBL" id="PPR02654.1"/>
    </source>
</evidence>
<feature type="region of interest" description="Disordered" evidence="2">
    <location>
        <begin position="122"/>
        <end position="176"/>
    </location>
</feature>
<dbReference type="PANTHER" id="PTHR21021:SF16">
    <property type="entry name" value="TIP41-LIKE PROTEIN"/>
    <property type="match status" value="1"/>
</dbReference>
<dbReference type="PANTHER" id="PTHR21021">
    <property type="entry name" value="GAF/PUTATIVE CYTOSKELETAL PROTEIN"/>
    <property type="match status" value="1"/>
</dbReference>
<dbReference type="STRING" id="181874.A0A409YI43"/>
<evidence type="ECO:0000256" key="1">
    <source>
        <dbReference type="ARBA" id="ARBA00006658"/>
    </source>
</evidence>
<dbReference type="OrthoDB" id="10253878at2759"/>
<dbReference type="Pfam" id="PF04176">
    <property type="entry name" value="TIP41"/>
    <property type="match status" value="1"/>
</dbReference>
<feature type="compositionally biased region" description="Basic and acidic residues" evidence="2">
    <location>
        <begin position="147"/>
        <end position="167"/>
    </location>
</feature>
<dbReference type="InterPro" id="IPR007303">
    <property type="entry name" value="TIP41-like"/>
</dbReference>
<feature type="compositionally biased region" description="Acidic residues" evidence="2">
    <location>
        <begin position="135"/>
        <end position="146"/>
    </location>
</feature>
<dbReference type="InterPro" id="IPR051330">
    <property type="entry name" value="Phosphatase_reg/MetRdx"/>
</dbReference>
<sequence length="319" mass="35557">MSTHQLFESPNSRTIKINGWHITASTNPISNAAQCDQFQAALGIPLPEMTFGNNYLTLHHQPSNWKYSFSAYNALKAVKAGQLEEGDGSVKVGYAEKTTPASNLPMPKTVAAKPYDWTFTTVYPGHQSPDAPGSADDDDGSEDPESTESKAPSDPKSYVEKEWKPADLDNPSNGIPLAELSRPDPILFYAEIPLFEDELHDNGASSLLVRIRVMPTCFFILSRFTLRVDNVLFRTYDTRIYHSFASPDPKILVRERSAWEAPYSVVKQFLPKRNDLTPLTDPTFIAKVLTELPKHISQREGAKTGWRALGTKTEITLLN</sequence>
<dbReference type="GO" id="GO:0005829">
    <property type="term" value="C:cytosol"/>
    <property type="evidence" value="ECO:0007669"/>
    <property type="project" value="TreeGrafter"/>
</dbReference>
<dbReference type="EMBL" id="NHTK01001156">
    <property type="protein sequence ID" value="PPR02654.1"/>
    <property type="molecule type" value="Genomic_DNA"/>
</dbReference>
<protein>
    <recommendedName>
        <fullName evidence="5">Type 2A phosphatase activator TIP41</fullName>
    </recommendedName>
</protein>
<name>A0A409YI43_9AGAR</name>
<reference evidence="3 4" key="1">
    <citation type="journal article" date="2018" name="Evol. Lett.">
        <title>Horizontal gene cluster transfer increased hallucinogenic mushroom diversity.</title>
        <authorList>
            <person name="Reynolds H.T."/>
            <person name="Vijayakumar V."/>
            <person name="Gluck-Thaler E."/>
            <person name="Korotkin H.B."/>
            <person name="Matheny P.B."/>
            <person name="Slot J.C."/>
        </authorList>
    </citation>
    <scope>NUCLEOTIDE SEQUENCE [LARGE SCALE GENOMIC DNA]</scope>
    <source>
        <strain evidence="3 4">2629</strain>
    </source>
</reference>
<proteinExistence type="inferred from homology"/>
<evidence type="ECO:0008006" key="5">
    <source>
        <dbReference type="Google" id="ProtNLM"/>
    </source>
</evidence>
<accession>A0A409YI43</accession>
<comment type="similarity">
    <text evidence="1">Belongs to the TIP41 family.</text>
</comment>
<evidence type="ECO:0000313" key="4">
    <source>
        <dbReference type="Proteomes" id="UP000284842"/>
    </source>
</evidence>
<dbReference type="Proteomes" id="UP000284842">
    <property type="component" value="Unassembled WGS sequence"/>
</dbReference>
<organism evidence="3 4">
    <name type="scientific">Panaeolus cyanescens</name>
    <dbReference type="NCBI Taxonomy" id="181874"/>
    <lineage>
        <taxon>Eukaryota</taxon>
        <taxon>Fungi</taxon>
        <taxon>Dikarya</taxon>
        <taxon>Basidiomycota</taxon>
        <taxon>Agaricomycotina</taxon>
        <taxon>Agaricomycetes</taxon>
        <taxon>Agaricomycetidae</taxon>
        <taxon>Agaricales</taxon>
        <taxon>Agaricineae</taxon>
        <taxon>Galeropsidaceae</taxon>
        <taxon>Panaeolus</taxon>
    </lineage>
</organism>
<comment type="caution">
    <text evidence="3">The sequence shown here is derived from an EMBL/GenBank/DDBJ whole genome shotgun (WGS) entry which is preliminary data.</text>
</comment>
<keyword evidence="4" id="KW-1185">Reference proteome</keyword>